<dbReference type="Pfam" id="PF14888">
    <property type="entry name" value="PBP-Tp47_c"/>
    <property type="match status" value="1"/>
</dbReference>
<dbReference type="InterPro" id="IPR003961">
    <property type="entry name" value="FN3_dom"/>
</dbReference>
<evidence type="ECO:0000259" key="2">
    <source>
        <dbReference type="PROSITE" id="PS50853"/>
    </source>
</evidence>
<feature type="chain" id="PRO_5046003384" evidence="1">
    <location>
        <begin position="28"/>
        <end position="662"/>
    </location>
</feature>
<dbReference type="InterPro" id="IPR013783">
    <property type="entry name" value="Ig-like_fold"/>
</dbReference>
<protein>
    <submittedName>
        <fullName evidence="3">Penicillin-binding Tp47 domain C-containing protein</fullName>
    </submittedName>
</protein>
<reference evidence="3 4" key="1">
    <citation type="submission" date="2024-04" db="EMBL/GenBank/DDBJ databases">
        <title>Human intestinal bacterial collection.</title>
        <authorList>
            <person name="Pauvert C."/>
            <person name="Hitch T.C.A."/>
            <person name="Clavel T."/>
        </authorList>
    </citation>
    <scope>NUCLEOTIDE SEQUENCE [LARGE SCALE GENOMIC DNA]</scope>
    <source>
        <strain evidence="3 4">CLA-AA-H249</strain>
    </source>
</reference>
<feature type="signal peptide" evidence="1">
    <location>
        <begin position="1"/>
        <end position="27"/>
    </location>
</feature>
<dbReference type="InterPro" id="IPR029218">
    <property type="entry name" value="PBP-Tp47_dom_C"/>
</dbReference>
<dbReference type="EMBL" id="JBBNIN010000007">
    <property type="protein sequence ID" value="MEQ2710775.1"/>
    <property type="molecule type" value="Genomic_DNA"/>
</dbReference>
<gene>
    <name evidence="3" type="ORF">AAAU51_06265</name>
</gene>
<dbReference type="Gene3D" id="2.60.40.1300">
    <property type="entry name" value="Penicillin-binding protein Tp47, domain C"/>
    <property type="match status" value="1"/>
</dbReference>
<dbReference type="SUPFAM" id="SSF82220">
    <property type="entry name" value="Tp47 lipoprotein, N-terminal domain"/>
    <property type="match status" value="1"/>
</dbReference>
<sequence length="662" mass="71743">MRKRLIGKAFAVAMTGAMAFTATPVTANIFNVAHVVKAAEADQAEEWTYCYVGLTWAEYWAHEDIYNAGDASSSDVLDSKKESDKGGYDVVTRATAKHGLHRGSYQCMATIFTTDADGKTGPEYKVSHWSDDGKTIYLTDGSSVSWNKGKITDNGNTYTMSHYEVSGIKYVPVAVKTSQLNDLKDKYQVVENGGTLTGGYTEVNLSAYTATANVTANTNGLKTATENSDGSFSFSARKTGSESGLKDTAIKKVDSDKITVTVQPGAGSYGEFLRVDLNGDAYGDLGSNMQAVTWTYYGYDDTYSKPLATYGTKFAADNWMHKSMGIQLGLTESIRCQLPEDYDGTGYWKLTISALGYEDFSFNIQATGGNIANAKDATDTEKSDLQKLIDQANDMKADKDSYCDGQDKAWADLDTELGEAVDALKDEVIYSGTVKECTSHLTAAMKAVTKKNYKTITTPASTSKDGSIVVKCSNCGDVKSTTTIAKIKSIALNKTSFTENGKVQKATVVAKDSANKTIAASNYTVSYSNSNSKKPGTYTATVKFNGKNYTGTKKLTYKINAKAPAKTTVKLSKAKKTSLKASWSKVANATSYEVQYGTSKSFKGAKTVKVSSKSSSKVLTKLKKNKKYYVRVRAVRTVKVDNKNTTLRASWSSAKNLKTKKK</sequence>
<dbReference type="Proteomes" id="UP001482154">
    <property type="component" value="Unassembled WGS sequence"/>
</dbReference>
<evidence type="ECO:0000313" key="4">
    <source>
        <dbReference type="Proteomes" id="UP001482154"/>
    </source>
</evidence>
<dbReference type="InterPro" id="IPR036154">
    <property type="entry name" value="Tp47_N_sf"/>
</dbReference>
<dbReference type="InterPro" id="IPR036116">
    <property type="entry name" value="FN3_sf"/>
</dbReference>
<accession>A0ABV1IU91</accession>
<dbReference type="InterPro" id="IPR038698">
    <property type="entry name" value="PBP_Tp47_domC_sf"/>
</dbReference>
<dbReference type="CDD" id="cd00063">
    <property type="entry name" value="FN3"/>
    <property type="match status" value="1"/>
</dbReference>
<dbReference type="InterPro" id="IPR029221">
    <property type="entry name" value="PBP-Tp47_A"/>
</dbReference>
<dbReference type="Pfam" id="PF14889">
    <property type="entry name" value="PBP-Tp47_a"/>
    <property type="match status" value="1"/>
</dbReference>
<dbReference type="PROSITE" id="PS50853">
    <property type="entry name" value="FN3"/>
    <property type="match status" value="1"/>
</dbReference>
<dbReference type="InterPro" id="IPR038031">
    <property type="entry name" value="Tp47_mid_C_dom"/>
</dbReference>
<comment type="caution">
    <text evidence="3">The sequence shown here is derived from an EMBL/GenBank/DDBJ whole genome shotgun (WGS) entry which is preliminary data.</text>
</comment>
<dbReference type="RefSeq" id="WP_349110716.1">
    <property type="nucleotide sequence ID" value="NZ_JBBNIN010000007.1"/>
</dbReference>
<dbReference type="Gene3D" id="2.60.40.10">
    <property type="entry name" value="Immunoglobulins"/>
    <property type="match status" value="1"/>
</dbReference>
<keyword evidence="4" id="KW-1185">Reference proteome</keyword>
<keyword evidence="1" id="KW-0732">Signal</keyword>
<proteinExistence type="predicted"/>
<dbReference type="Pfam" id="PF00041">
    <property type="entry name" value="fn3"/>
    <property type="match status" value="1"/>
</dbReference>
<evidence type="ECO:0000313" key="3">
    <source>
        <dbReference type="EMBL" id="MEQ2710775.1"/>
    </source>
</evidence>
<organism evidence="3 4">
    <name type="scientific">Anaerostipes amylophilus</name>
    <dbReference type="NCBI Taxonomy" id="2981779"/>
    <lineage>
        <taxon>Bacteria</taxon>
        <taxon>Bacillati</taxon>
        <taxon>Bacillota</taxon>
        <taxon>Clostridia</taxon>
        <taxon>Lachnospirales</taxon>
        <taxon>Lachnospiraceae</taxon>
        <taxon>Anaerostipes</taxon>
    </lineage>
</organism>
<feature type="domain" description="Fibronectin type-III" evidence="2">
    <location>
        <begin position="563"/>
        <end position="662"/>
    </location>
</feature>
<dbReference type="SUPFAM" id="SSF81986">
    <property type="entry name" value="Tp47 lipoprotein, middle and C-terminal domains"/>
    <property type="match status" value="1"/>
</dbReference>
<evidence type="ECO:0000256" key="1">
    <source>
        <dbReference type="SAM" id="SignalP"/>
    </source>
</evidence>
<name>A0ABV1IU91_9FIRM</name>
<dbReference type="SUPFAM" id="SSF49265">
    <property type="entry name" value="Fibronectin type III"/>
    <property type="match status" value="1"/>
</dbReference>